<keyword evidence="2" id="KW-0963">Cytoplasm</keyword>
<feature type="domain" description="RZ-type" evidence="8">
    <location>
        <begin position="3806"/>
        <end position="3879"/>
    </location>
</feature>
<dbReference type="InterPro" id="IPR027417">
    <property type="entry name" value="P-loop_NTPase"/>
</dbReference>
<evidence type="ECO:0000313" key="9">
    <source>
        <dbReference type="EMBL" id="CAG8519936.1"/>
    </source>
</evidence>
<accession>A0A9N9A890</accession>
<keyword evidence="5" id="KW-0862">Zinc</keyword>
<feature type="region of interest" description="Disordered" evidence="7">
    <location>
        <begin position="1"/>
        <end position="26"/>
    </location>
</feature>
<evidence type="ECO:0000256" key="7">
    <source>
        <dbReference type="SAM" id="MobiDB-lite"/>
    </source>
</evidence>
<evidence type="ECO:0000256" key="1">
    <source>
        <dbReference type="ARBA" id="ARBA00004496"/>
    </source>
</evidence>
<dbReference type="Gene3D" id="3.40.50.300">
    <property type="entry name" value="P-loop containing nucleotide triphosphate hydrolases"/>
    <property type="match status" value="1"/>
</dbReference>
<gene>
    <name evidence="9" type="ORF">DEBURN_LOCUS5608</name>
</gene>
<evidence type="ECO:0000259" key="8">
    <source>
        <dbReference type="PROSITE" id="PS51981"/>
    </source>
</evidence>
<organism evidence="9 10">
    <name type="scientific">Diversispora eburnea</name>
    <dbReference type="NCBI Taxonomy" id="1213867"/>
    <lineage>
        <taxon>Eukaryota</taxon>
        <taxon>Fungi</taxon>
        <taxon>Fungi incertae sedis</taxon>
        <taxon>Mucoromycota</taxon>
        <taxon>Glomeromycotina</taxon>
        <taxon>Glomeromycetes</taxon>
        <taxon>Diversisporales</taxon>
        <taxon>Diversisporaceae</taxon>
        <taxon>Diversispora</taxon>
    </lineage>
</organism>
<dbReference type="EMBL" id="CAJVPK010000510">
    <property type="protein sequence ID" value="CAG8519936.1"/>
    <property type="molecule type" value="Genomic_DNA"/>
</dbReference>
<feature type="region of interest" description="Disordered" evidence="7">
    <location>
        <begin position="141"/>
        <end position="176"/>
    </location>
</feature>
<keyword evidence="6" id="KW-0391">Immunity</keyword>
<dbReference type="GO" id="GO:0005737">
    <property type="term" value="C:cytoplasm"/>
    <property type="evidence" value="ECO:0007669"/>
    <property type="project" value="UniProtKB-SubCell"/>
</dbReference>
<dbReference type="PANTHER" id="PTHR22605">
    <property type="entry name" value="RZ-TYPE DOMAIN-CONTAINING PROTEIN"/>
    <property type="match status" value="1"/>
</dbReference>
<dbReference type="SMART" id="SM00382">
    <property type="entry name" value="AAA"/>
    <property type="match status" value="2"/>
</dbReference>
<dbReference type="OrthoDB" id="2400221at2759"/>
<feature type="region of interest" description="Disordered" evidence="7">
    <location>
        <begin position="4638"/>
        <end position="4670"/>
    </location>
</feature>
<comment type="subcellular location">
    <subcellularLocation>
        <location evidence="1">Cytoplasm</location>
    </subcellularLocation>
</comment>
<dbReference type="SUPFAM" id="SSF52540">
    <property type="entry name" value="P-loop containing nucleoside triphosphate hydrolases"/>
    <property type="match status" value="1"/>
</dbReference>
<evidence type="ECO:0000256" key="5">
    <source>
        <dbReference type="ARBA" id="ARBA00022833"/>
    </source>
</evidence>
<dbReference type="PROSITE" id="PS51981">
    <property type="entry name" value="ZF_RZ"/>
    <property type="match status" value="1"/>
</dbReference>
<keyword evidence="3" id="KW-0479">Metal-binding</keyword>
<dbReference type="GO" id="GO:0002376">
    <property type="term" value="P:immune system process"/>
    <property type="evidence" value="ECO:0007669"/>
    <property type="project" value="UniProtKB-KW"/>
</dbReference>
<evidence type="ECO:0000256" key="4">
    <source>
        <dbReference type="ARBA" id="ARBA00022771"/>
    </source>
</evidence>
<name>A0A9N9A890_9GLOM</name>
<keyword evidence="10" id="KW-1185">Reference proteome</keyword>
<dbReference type="InterPro" id="IPR013783">
    <property type="entry name" value="Ig-like_fold"/>
</dbReference>
<dbReference type="Pfam" id="PF20173">
    <property type="entry name" value="ZnF_RZ-type"/>
    <property type="match status" value="1"/>
</dbReference>
<reference evidence="9" key="1">
    <citation type="submission" date="2021-06" db="EMBL/GenBank/DDBJ databases">
        <authorList>
            <person name="Kallberg Y."/>
            <person name="Tangrot J."/>
            <person name="Rosling A."/>
        </authorList>
    </citation>
    <scope>NUCLEOTIDE SEQUENCE</scope>
    <source>
        <strain evidence="9">AZ414A</strain>
    </source>
</reference>
<dbReference type="InterPro" id="IPR003593">
    <property type="entry name" value="AAA+_ATPase"/>
</dbReference>
<dbReference type="GO" id="GO:0016887">
    <property type="term" value="F:ATP hydrolysis activity"/>
    <property type="evidence" value="ECO:0007669"/>
    <property type="project" value="InterPro"/>
</dbReference>
<evidence type="ECO:0000256" key="2">
    <source>
        <dbReference type="ARBA" id="ARBA00022490"/>
    </source>
</evidence>
<proteinExistence type="predicted"/>
<dbReference type="InterPro" id="IPR013784">
    <property type="entry name" value="Carb-bd-like_fold"/>
</dbReference>
<dbReference type="InterPro" id="IPR031248">
    <property type="entry name" value="RNF213"/>
</dbReference>
<evidence type="ECO:0000256" key="3">
    <source>
        <dbReference type="ARBA" id="ARBA00022723"/>
    </source>
</evidence>
<protein>
    <submittedName>
        <fullName evidence="9">3420_t:CDS:1</fullName>
    </submittedName>
</protein>
<feature type="compositionally biased region" description="Low complexity" evidence="7">
    <location>
        <begin position="146"/>
        <end position="171"/>
    </location>
</feature>
<dbReference type="PANTHER" id="PTHR22605:SF1">
    <property type="entry name" value="RZ-TYPE DOMAIN-CONTAINING PROTEIN"/>
    <property type="match status" value="1"/>
</dbReference>
<dbReference type="SUPFAM" id="SSF49452">
    <property type="entry name" value="Starch-binding domain-like"/>
    <property type="match status" value="1"/>
</dbReference>
<dbReference type="Gene3D" id="2.60.40.10">
    <property type="entry name" value="Immunoglobulins"/>
    <property type="match status" value="1"/>
</dbReference>
<feature type="compositionally biased region" description="Basic and acidic residues" evidence="7">
    <location>
        <begin position="14"/>
        <end position="26"/>
    </location>
</feature>
<dbReference type="GO" id="GO:0008270">
    <property type="term" value="F:zinc ion binding"/>
    <property type="evidence" value="ECO:0007669"/>
    <property type="project" value="UniProtKB-KW"/>
</dbReference>
<sequence length="4670" mass="536988">MELNEDQDYNVCSKETRENANSRLDETSTSLTVNELLSVDGTNDFITSISTKHNDLKLESSYSLDVPEFNLKKNYLSQKPSEKSIEKNSHNKTYSQIVRSQDKNAIDIDDNDAIIKSKKEFDDSNKALISKIQDSKIRIEGLNNGSTSTTSKIISHSSSDRSSQSSTSTTINRKEKKSSEEFKVVFHVHMPPNCHNLGTPYVIGNIKELGNWDSPIVKLRHSNRRSISSPDSYWFSDPIRISLSNFEHTIEIKYKYGIVASQHAKSKQIIYEGSGQETDRLLSLQNRNQYDIWLSNDILVSDVRDFAFVDVIYNSLIPGNLKEKIIEFQSIVNDHRNYALNSSSPKFIKDYLCETRIRENRFFLLYLLGFYVHEWQRNLYHRFELPVSFPSSVLIDIVKYIRENTFPSETHPIIATAIDSLVDHNAYHAELEWLKIFSAAPLVDPEYRFIDSLGDLRYIDESFNKFINNLKEIALPHINNITDEIIYIRVARWLITICNNMKSLTTVWMEIIKHENHIDAQLQTTLLDRVQKNIADLDVIELSDRFLKLPVGLGVLAEEVFRGRILMYLQCGRNLQTYPSKHFKAIVKLLECPKLFWNSEDYINSLDLISKFTDIEMLAYFIKHLKNFLKKFDVTGEITISEFSKICLHWYQRFMNRSNSSNSASHIDNYAFFVFNYAAKLCQVVNNIEKLCEEIMGIAVNCVSKCPDSLIYRAISEVINLEETVANLFFELVKDRLTNATQNADKKLLSIVRQICNNNYEILNVPNSHCEELLCHIMTLLQDHSQFDYETISTSFHLSLLSGAKFWKVILCAKGFVENLNEHHYVLNVIRAISQLGCMIIDETIDIRLLQDLLKYDNEFLLNYFNSVSIINEDDDKEIFITEEVLNAIRKKCRDYEQTFECLNSFYIKYCPSNKVIDVQNYIQDLHEQKIQWESTPLQTTQIPDYWEFHQVLEMSEFVYKYSKSQIFYNIFETKIKEIEEVIDVLYIVQIILPEILNIYEERCREYESWEELKFCSAAILWRNVTDINTELNFMNEFEEIEQTPNFLKTLSCLSKVKQLVQNLQQLSNVVEIFKVPREKGDWIELALEDLDSQEIPLGKLSSITDFVNSCLIDIDENSWSLIKELSVAVDFITFLREIAGHDLKNLINGVDDERLIQEDTVSSLIQVKQFLLPLLNVAPKLNLDSFLQELRKVSVQNPTLASKITLCNSNNMALQNMYANISNRGEVTKEKIQNAVKIGTYKFEWTSKSSKCKVTLSYDINKTTSVSYGINDLQDLRGRALLIAKPCASMDVSTDKNSKVKDSKHIMEEFVRQVDIIQEIVNISARLIETGNFGYREFQASIKGTEKMIQLSEKLQTDLKKWESLVNKAQQSHFYLTFFPARHILEFYDYFVSKPSKSFGNKKLCSTLVRFVNPKAKLPPNTKGNGLTAKKDAHLQILNEIGLKLNNIFTKVSKSIRLLKAPGERVISDVAERGKLFVASCTDKSRLPNVIMSLYANHGSYPEAWQLLICTTSTTLEELSIFIKRCFLAPKHGYENHLFCMANLELLDYDLQYNLVNKIRLMKEKENNYYLALICCPEVGMHHHILDQFSDFRVTNGLNTAAMKSIYEELCPKVLCVSSELSGQGKSEWIRNECFKMKKYPRSFVISDNANYVKLVKQLKEFPLRPFDCMHINIISSDYPGEVNMWLFQVLTLWVVSSNANIACIPNTCIFIEIASSFEQHLLRSLPIIECLKRTHLTWDIKNLLVTNEINSPMQTVCRYLNALELNELEENDVNIKESKEIISTELCQQLLDKFFFEDNNPEDVSSYRFLEIFVNVFADQLMRLSSSTYFKVQNIKLMMEEKSNIRTTLVKTLLEVSKDFATRSIQTKSAQLEATSVDSIENDALGTIVNWDDSNHLLVFFLSQIPDSICALYRDSKKVPRNVKTLLKSQHVDETNIKWKLDNYRKMNAKTLLEKLENIARKTHHAIEYPPYALSADNLLKMALILLRTRANIPVVICGEAGCGKTSLIGFLAQVVEVQFHALNLHAGITEDIIAQFMNEVQFNAKNGEIWVFFDEINTCNHIGLLANLIAHRIYQGKSINSNIRIFAACNPYRMRTKSISEVGLEAKKFEEQSNLVYEVKPLPDQILDYVWDYGILHQDDEKKYIQVMVNTQLKELKLNNPVLSELIFASQQYIRQVEEPYSVSLRDVKRTITLIKFFHKSLQNRPPIRKGLKYPSTMTFNLKIRSYVLALGLCYQSRLYEQSLRQEYRKKMCNIFEKEKIHLNEKEFIKIIREEQEDYINRMVCPPNTAQNEALLENVLVMIVCILTRIPVFIVGAPGFSKSLAIRLVSQNLRGSDSNDEYFRKLPQVYLIPHQGSSSSTSDGIFKVFRKAQNFQETSSKEFPVISVVLLDEVLHFLLEPSYPSDGPDVSVIGISNWRLDNSKSSRALLVQRPKFDLEDLVDTAVRLLDNNETNGHTHKNSLYPLAISYSEYEQKGQIHPNFHGLRDYYALVKSLCSKELTPENIQMALARNFGGTEQFPEICQKYFGNVIDTFNNHRGWTYVPIPIEQLIHANLDDEGARHLMIIGKSDSIVNLLTYQLRQKNLDPVVIFGSQFPDDQDDYSYNILSRIMMCVEAGRPLILTDLEIIYGSLYDLWNQNYIVVGSSEDPKYYTRVALGAYANPMLCILVLDEKNLPKADPPLLSRFEKQKMTITDILIDYDKELVEQLFIWTKQMSTIENLENSLVSHDKFTENDLFIGFNQDETLQSLVIDMKKKYPNAQNSEILTKCKESLIAIASSDGIVRAEKSSLSLDEVNHWKDVYFKIQCHNHLADYFKDLLSNQNSPLYPDGHLVIVNTFSNINTDVKLCLKNLTTCQVLKLSTFKTEAQFHNQVKNFWLESSSETLIIQCDINTMNAGCIKLAKFVIDQTRSEYLMKKKQQNAEYLKKHACIILHVHRDHKTSFNAFNFMCGWKNVTIESLAPQEKSLAVLLNGNLSEIINTTYPFEEILQQELLWSLNANISKSETFINFLKMKTQELLQDNHSSQDWQYYVASNKKLLYPYSSFSAALQAHIRSIVREPIAKIICALERLSATNACFTLEKSISQSSSQHDLQLLEFWKKMFNDKVIMNIDELSVPKSEGYLMPPVIYDLQFPFSFYFIKQIDGFKKIYEEELYLLKEDSNNIDPETGDLYEWAIIDHIKTLSSNIISSVANLKTSPLEYSSKLYFNDFVSVICTDNSCTKHMSLLSSIFRGRLGFEKVNDPFFLHTHWWRYSSSIMIELQIAQLCPSIINNSSFANENLLNSSFGNYLIEEVTKFLLKKLNDIKISAQDNIPQLINWQHEANLISILCGKLPEAPQFASLHLLQMCNDFVLADSITLTSIKEIMKIRDLINSTFNGIDIFTPKFIKTVFTMLDKLPNTNENSAPRLSFILKCLEILSLESPSRLELYKNIFSHEPIPIMSNSIISLIFKQEENKIPKVFLELIKNSNRILSLSPRLKIITDCLKSKGLDSSISTLCCDILQKSFFSKCTFKELADNYQYSVNSLQLTNTIYLQKICAIALLKEFVEKFWDHCISDDILKPIEFDVTEIEGIDITRLIEEINNSMTLDLPLIQSLKIYFLRALRYRGLSMSDIRHFCEVQKQILSWFQTLPWDEGYQSRLPFNPYWSIEEYVSMEKCFTTLSGMNNKGSFNSFFLNLKKKEISQASLSSIALMGLIFYRLHSIRASQNWKDSENQMAEFLSEKIEKNSTFSNIYKETITKLIKNNHELLHFDLTTTNIELLQKSVISHVIALNASIPADSSPLAYMLQNLNQCSSLYILTCPSDVESVLISAVLQIGGQVTRYSCICGYKYVIANCGMANGTGTCPECKATIGGINHVIATGQKKLDSNPITRAITANDQVGYICETGNTEISQSIRLLNPTSYRILHLFVHAIIGARVPSQTATRFLQKNSETVNDPSTYCMDHIKSDWIVLKRILNLSDENLALLLHSILDLMTKQPSKNSILKKSVDREEWEANFSRNYVEPAVRSSTATATDFELEISKAETNSQESVNIIEVEINQTLQFDKKYSMQHLPMLWRTIEDINFESFRAFYSGDLSKNTENYPFLSIFFKHEQQLSFVKYLLPIVKFVRILSSKLEYRVNRSQAQLLTFQEFLADSEDSTEINNNNLKVAFEDFAQAWNSVINHVKNYQCHELPSTKPLIDIESPITFGLIEPKDTGVYICAILEYLIGIQNNFLQEVATITPGKCHSLVFLEDRLFNEKDPNITTTSKSVKSVTQYYIQSMMIEQIQPNNIVNFQWNDDILQYSQRNLRVGRGRDVAFNLQKIESELANSLVYEKVFIDTVNDSQLYMRPFTYHMELFQGYIRILGEIKDLIPQQSIPTDKVALILSTSISSSGYQYLTFDNASELLSSLEILLCFVKKTLVGDGEILIDEYVNQWMKLSNLLDNESFVGILNASLKLKHLVALYELVEEQVANGVIKYIDDKYKETLTPELEQDITSVISYESSEEYYSLSPTTMDNEQTKIPADHFASALKRFMLRFLNENSNKATEPMSIYFSDMSLNLWSPGVSEEIVDNYFPDSLLVAHIYEAYMFVNSKLETIKKQTPIVTRTTAIAPPPVTKILTTGKKRTVKSVSSSSSTVKKPLKPSTFRVRYTTVTNSGNSSSNSSNKTVTSSSSRSKFGNK</sequence>
<dbReference type="InterPro" id="IPR046439">
    <property type="entry name" value="ZF_RZ_dom"/>
</dbReference>
<dbReference type="GO" id="GO:0004842">
    <property type="term" value="F:ubiquitin-protein transferase activity"/>
    <property type="evidence" value="ECO:0007669"/>
    <property type="project" value="InterPro"/>
</dbReference>
<evidence type="ECO:0000313" key="10">
    <source>
        <dbReference type="Proteomes" id="UP000789706"/>
    </source>
</evidence>
<comment type="caution">
    <text evidence="9">The sequence shown here is derived from an EMBL/GenBank/DDBJ whole genome shotgun (WGS) entry which is preliminary data.</text>
</comment>
<dbReference type="Proteomes" id="UP000789706">
    <property type="component" value="Unassembled WGS sequence"/>
</dbReference>
<dbReference type="GO" id="GO:0030246">
    <property type="term" value="F:carbohydrate binding"/>
    <property type="evidence" value="ECO:0007669"/>
    <property type="project" value="InterPro"/>
</dbReference>
<evidence type="ECO:0000256" key="6">
    <source>
        <dbReference type="ARBA" id="ARBA00022859"/>
    </source>
</evidence>
<keyword evidence="4" id="KW-0863">Zinc-finger</keyword>